<reference evidence="1 2" key="1">
    <citation type="journal article" date="2019" name="Nat. Ecol. Evol.">
        <title>Megaphylogeny resolves global patterns of mushroom evolution.</title>
        <authorList>
            <person name="Varga T."/>
            <person name="Krizsan K."/>
            <person name="Foldi C."/>
            <person name="Dima B."/>
            <person name="Sanchez-Garcia M."/>
            <person name="Sanchez-Ramirez S."/>
            <person name="Szollosi G.J."/>
            <person name="Szarkandi J.G."/>
            <person name="Papp V."/>
            <person name="Albert L."/>
            <person name="Andreopoulos W."/>
            <person name="Angelini C."/>
            <person name="Antonin V."/>
            <person name="Barry K.W."/>
            <person name="Bougher N.L."/>
            <person name="Buchanan P."/>
            <person name="Buyck B."/>
            <person name="Bense V."/>
            <person name="Catcheside P."/>
            <person name="Chovatia M."/>
            <person name="Cooper J."/>
            <person name="Damon W."/>
            <person name="Desjardin D."/>
            <person name="Finy P."/>
            <person name="Geml J."/>
            <person name="Haridas S."/>
            <person name="Hughes K."/>
            <person name="Justo A."/>
            <person name="Karasinski D."/>
            <person name="Kautmanova I."/>
            <person name="Kiss B."/>
            <person name="Kocsube S."/>
            <person name="Kotiranta H."/>
            <person name="LaButti K.M."/>
            <person name="Lechner B.E."/>
            <person name="Liimatainen K."/>
            <person name="Lipzen A."/>
            <person name="Lukacs Z."/>
            <person name="Mihaltcheva S."/>
            <person name="Morgado L.N."/>
            <person name="Niskanen T."/>
            <person name="Noordeloos M.E."/>
            <person name="Ohm R.A."/>
            <person name="Ortiz-Santana B."/>
            <person name="Ovrebo C."/>
            <person name="Racz N."/>
            <person name="Riley R."/>
            <person name="Savchenko A."/>
            <person name="Shiryaev A."/>
            <person name="Soop K."/>
            <person name="Spirin V."/>
            <person name="Szebenyi C."/>
            <person name="Tomsovsky M."/>
            <person name="Tulloss R.E."/>
            <person name="Uehling J."/>
            <person name="Grigoriev I.V."/>
            <person name="Vagvolgyi C."/>
            <person name="Papp T."/>
            <person name="Martin F.M."/>
            <person name="Miettinen O."/>
            <person name="Hibbett D.S."/>
            <person name="Nagy L.G."/>
        </authorList>
    </citation>
    <scope>NUCLEOTIDE SEQUENCE [LARGE SCALE GENOMIC DNA]</scope>
    <source>
        <strain evidence="1 2">CBS 962.96</strain>
    </source>
</reference>
<organism evidence="1 2">
    <name type="scientific">Dendrothele bispora (strain CBS 962.96)</name>
    <dbReference type="NCBI Taxonomy" id="1314807"/>
    <lineage>
        <taxon>Eukaryota</taxon>
        <taxon>Fungi</taxon>
        <taxon>Dikarya</taxon>
        <taxon>Basidiomycota</taxon>
        <taxon>Agaricomycotina</taxon>
        <taxon>Agaricomycetes</taxon>
        <taxon>Agaricomycetidae</taxon>
        <taxon>Agaricales</taxon>
        <taxon>Agaricales incertae sedis</taxon>
        <taxon>Dendrothele</taxon>
    </lineage>
</organism>
<dbReference type="EMBL" id="ML179529">
    <property type="protein sequence ID" value="THU85791.1"/>
    <property type="molecule type" value="Genomic_DNA"/>
</dbReference>
<protein>
    <submittedName>
        <fullName evidence="1">Uncharacterized protein</fullName>
    </submittedName>
</protein>
<keyword evidence="2" id="KW-1185">Reference proteome</keyword>
<evidence type="ECO:0000313" key="2">
    <source>
        <dbReference type="Proteomes" id="UP000297245"/>
    </source>
</evidence>
<sequence>MDEFKYTEALEKYVDENAIYPEAERTLVRRIDRLIIPCMSTKRPWLPLQYLVPKPIHISDSELQQCVLVPVEVSTTS</sequence>
<name>A0A4S8LAZ0_DENBC</name>
<gene>
    <name evidence="1" type="ORF">K435DRAFT_783163</name>
</gene>
<proteinExistence type="predicted"/>
<accession>A0A4S8LAZ0</accession>
<dbReference type="AlphaFoldDB" id="A0A4S8LAZ0"/>
<dbReference type="Proteomes" id="UP000297245">
    <property type="component" value="Unassembled WGS sequence"/>
</dbReference>
<evidence type="ECO:0000313" key="1">
    <source>
        <dbReference type="EMBL" id="THU85791.1"/>
    </source>
</evidence>